<evidence type="ECO:0000256" key="5">
    <source>
        <dbReference type="ARBA" id="ARBA00022692"/>
    </source>
</evidence>
<dbReference type="EMBL" id="JARPOI010000017">
    <property type="protein sequence ID" value="KAJ9140130.1"/>
    <property type="molecule type" value="Genomic_DNA"/>
</dbReference>
<keyword evidence="7 9" id="KW-1133">Transmembrane helix</keyword>
<keyword evidence="11" id="KW-1185">Reference proteome</keyword>
<evidence type="ECO:0000256" key="3">
    <source>
        <dbReference type="ARBA" id="ARBA00022448"/>
    </source>
</evidence>
<comment type="function">
    <text evidence="9">Mediates both low-affinity uptake and efflux of sugar across the membrane.</text>
</comment>
<comment type="caution">
    <text evidence="10">The sequence shown here is derived from an EMBL/GenBank/DDBJ whole genome shotgun (WGS) entry which is preliminary data.</text>
</comment>
<gene>
    <name evidence="10" type="ORF">P3X46_030812</name>
</gene>
<keyword evidence="6" id="KW-0677">Repeat</keyword>
<evidence type="ECO:0000256" key="4">
    <source>
        <dbReference type="ARBA" id="ARBA00022597"/>
    </source>
</evidence>
<evidence type="ECO:0000256" key="1">
    <source>
        <dbReference type="ARBA" id="ARBA00004127"/>
    </source>
</evidence>
<keyword evidence="3 9" id="KW-0813">Transport</keyword>
<evidence type="ECO:0000313" key="10">
    <source>
        <dbReference type="EMBL" id="KAJ9140130.1"/>
    </source>
</evidence>
<feature type="transmembrane region" description="Helical" evidence="9">
    <location>
        <begin position="162"/>
        <end position="184"/>
    </location>
</feature>
<evidence type="ECO:0000313" key="11">
    <source>
        <dbReference type="Proteomes" id="UP001174677"/>
    </source>
</evidence>
<feature type="transmembrane region" description="Helical" evidence="9">
    <location>
        <begin position="45"/>
        <end position="63"/>
    </location>
</feature>
<comment type="subcellular location">
    <subcellularLocation>
        <location evidence="9">Cell membrane</location>
        <topology evidence="9">Multi-pass membrane protein</topology>
    </subcellularLocation>
    <subcellularLocation>
        <location evidence="1">Endomembrane system</location>
        <topology evidence="1">Multi-pass membrane protein</topology>
    </subcellularLocation>
</comment>
<feature type="transmembrane region" description="Helical" evidence="9">
    <location>
        <begin position="69"/>
        <end position="91"/>
    </location>
</feature>
<organism evidence="10 11">
    <name type="scientific">Hevea brasiliensis</name>
    <name type="common">Para rubber tree</name>
    <name type="synonym">Siphonia brasiliensis</name>
    <dbReference type="NCBI Taxonomy" id="3981"/>
    <lineage>
        <taxon>Eukaryota</taxon>
        <taxon>Viridiplantae</taxon>
        <taxon>Streptophyta</taxon>
        <taxon>Embryophyta</taxon>
        <taxon>Tracheophyta</taxon>
        <taxon>Spermatophyta</taxon>
        <taxon>Magnoliopsida</taxon>
        <taxon>eudicotyledons</taxon>
        <taxon>Gunneridae</taxon>
        <taxon>Pentapetalae</taxon>
        <taxon>rosids</taxon>
        <taxon>fabids</taxon>
        <taxon>Malpighiales</taxon>
        <taxon>Euphorbiaceae</taxon>
        <taxon>Crotonoideae</taxon>
        <taxon>Micrandreae</taxon>
        <taxon>Hevea</taxon>
    </lineage>
</organism>
<evidence type="ECO:0000256" key="7">
    <source>
        <dbReference type="ARBA" id="ARBA00022989"/>
    </source>
</evidence>
<keyword evidence="5 9" id="KW-0812">Transmembrane</keyword>
<keyword evidence="8 9" id="KW-0472">Membrane</keyword>
<dbReference type="Proteomes" id="UP001174677">
    <property type="component" value="Chromosome 17"/>
</dbReference>
<evidence type="ECO:0000256" key="6">
    <source>
        <dbReference type="ARBA" id="ARBA00022737"/>
    </source>
</evidence>
<name>A0ABQ9KLG2_HEVBR</name>
<feature type="transmembrane region" description="Helical" evidence="9">
    <location>
        <begin position="190"/>
        <end position="211"/>
    </location>
</feature>
<reference evidence="10" key="1">
    <citation type="journal article" date="2023" name="Plant Biotechnol. J.">
        <title>Chromosome-level wild Hevea brasiliensis genome provides new tools for genomic-assisted breeding and valuable loci to elevate rubber yield.</title>
        <authorList>
            <person name="Cheng H."/>
            <person name="Song X."/>
            <person name="Hu Y."/>
            <person name="Wu T."/>
            <person name="Yang Q."/>
            <person name="An Z."/>
            <person name="Feng S."/>
            <person name="Deng Z."/>
            <person name="Wu W."/>
            <person name="Zeng X."/>
            <person name="Tu M."/>
            <person name="Wang X."/>
            <person name="Huang H."/>
        </authorList>
    </citation>
    <scope>NUCLEOTIDE SEQUENCE</scope>
    <source>
        <strain evidence="10">MT/VB/25A 57/8</strain>
    </source>
</reference>
<evidence type="ECO:0000256" key="9">
    <source>
        <dbReference type="RuleBase" id="RU910715"/>
    </source>
</evidence>
<dbReference type="InterPro" id="IPR004316">
    <property type="entry name" value="SWEET_rpt"/>
</dbReference>
<feature type="transmembrane region" description="Helical" evidence="9">
    <location>
        <begin position="6"/>
        <end position="25"/>
    </location>
</feature>
<dbReference type="Gene3D" id="1.20.1280.290">
    <property type="match status" value="2"/>
</dbReference>
<comment type="similarity">
    <text evidence="2 9">Belongs to the SWEET sugar transporter family.</text>
</comment>
<protein>
    <recommendedName>
        <fullName evidence="9">Bidirectional sugar transporter SWEET</fullName>
    </recommendedName>
</protein>
<feature type="transmembrane region" description="Helical" evidence="9">
    <location>
        <begin position="131"/>
        <end position="150"/>
    </location>
</feature>
<dbReference type="PANTHER" id="PTHR10791">
    <property type="entry name" value="RAG1-ACTIVATING PROTEIN 1"/>
    <property type="match status" value="1"/>
</dbReference>
<keyword evidence="4 9" id="KW-0762">Sugar transport</keyword>
<dbReference type="PANTHER" id="PTHR10791:SF226">
    <property type="entry name" value="BIDIRECTIONAL SUGAR TRANSPORTER SWEET"/>
    <property type="match status" value="1"/>
</dbReference>
<proteinExistence type="inferred from homology"/>
<feature type="transmembrane region" description="Helical" evidence="9">
    <location>
        <begin position="103"/>
        <end position="125"/>
    </location>
</feature>
<dbReference type="InterPro" id="IPR047664">
    <property type="entry name" value="SWEET"/>
</dbReference>
<evidence type="ECO:0000256" key="2">
    <source>
        <dbReference type="ARBA" id="ARBA00007809"/>
    </source>
</evidence>
<dbReference type="Pfam" id="PF03083">
    <property type="entry name" value="MtN3_slv"/>
    <property type="match status" value="2"/>
</dbReference>
<sequence>MALHLTLAFAFGLLGNIISFLVCLAPMPTFYQICKKKTSEGFQSLPYVIALFSAMLWLFYAIFANDATLLITINSFTFFMETAYIAIYFFYASKRDRILTTKLVLGFNVFGFGIIFLVAMFLTHGEERVKVLGWICMIFALCVFVAPLGILRKVIKTKSVEYMPFSLSFFLTLSAIMWFFYGFLKKDLFVAIPNILGFIFGILQMLLYVIYRNPKKTLEKPTLNESSEHVIDVAKLGATICCELNTAVAGPNNIGNDHVEDKYVKEQCKQINQDKNVSDTV</sequence>
<evidence type="ECO:0000256" key="8">
    <source>
        <dbReference type="ARBA" id="ARBA00023136"/>
    </source>
</evidence>
<accession>A0ABQ9KLG2</accession>